<dbReference type="AlphaFoldDB" id="A0ABD1WJL4"/>
<accession>A0ABD1WJL4</accession>
<sequence length="171" mass="18453">MTGFHFSKVHVFKIREGMVVDERETHPLKLLIPSTASIPTSTVPPMVGVVGGESSFVPSVASVELSEGVKHQAKGKRIDEEENVTPKRTLEDEGDTAGSASFKKGLMAPPQETEGSIPTLPSTVQIPILDSSDWTECINIGSCQDELHPAILEKFLYPSAMATASVHKEQL</sequence>
<feature type="compositionally biased region" description="Polar residues" evidence="1">
    <location>
        <begin position="113"/>
        <end position="122"/>
    </location>
</feature>
<feature type="region of interest" description="Disordered" evidence="1">
    <location>
        <begin position="70"/>
        <end position="122"/>
    </location>
</feature>
<dbReference type="EMBL" id="JBFOLJ010000003">
    <property type="protein sequence ID" value="KAL2549884.1"/>
    <property type="molecule type" value="Genomic_DNA"/>
</dbReference>
<protein>
    <submittedName>
        <fullName evidence="2">Uncharacterized protein</fullName>
    </submittedName>
</protein>
<evidence type="ECO:0000256" key="1">
    <source>
        <dbReference type="SAM" id="MobiDB-lite"/>
    </source>
</evidence>
<evidence type="ECO:0000313" key="3">
    <source>
        <dbReference type="Proteomes" id="UP001604277"/>
    </source>
</evidence>
<name>A0ABD1WJL4_9LAMI</name>
<feature type="compositionally biased region" description="Basic and acidic residues" evidence="1">
    <location>
        <begin position="76"/>
        <end position="91"/>
    </location>
</feature>
<keyword evidence="3" id="KW-1185">Reference proteome</keyword>
<gene>
    <name evidence="2" type="ORF">Fot_11414</name>
</gene>
<reference evidence="3" key="1">
    <citation type="submission" date="2024-07" db="EMBL/GenBank/DDBJ databases">
        <title>Two chromosome-level genome assemblies of Korean endemic species Abeliophyllum distichum and Forsythia ovata (Oleaceae).</title>
        <authorList>
            <person name="Jang H."/>
        </authorList>
    </citation>
    <scope>NUCLEOTIDE SEQUENCE [LARGE SCALE GENOMIC DNA]</scope>
</reference>
<comment type="caution">
    <text evidence="2">The sequence shown here is derived from an EMBL/GenBank/DDBJ whole genome shotgun (WGS) entry which is preliminary data.</text>
</comment>
<evidence type="ECO:0000313" key="2">
    <source>
        <dbReference type="EMBL" id="KAL2549884.1"/>
    </source>
</evidence>
<dbReference type="Proteomes" id="UP001604277">
    <property type="component" value="Unassembled WGS sequence"/>
</dbReference>
<organism evidence="2 3">
    <name type="scientific">Forsythia ovata</name>
    <dbReference type="NCBI Taxonomy" id="205694"/>
    <lineage>
        <taxon>Eukaryota</taxon>
        <taxon>Viridiplantae</taxon>
        <taxon>Streptophyta</taxon>
        <taxon>Embryophyta</taxon>
        <taxon>Tracheophyta</taxon>
        <taxon>Spermatophyta</taxon>
        <taxon>Magnoliopsida</taxon>
        <taxon>eudicotyledons</taxon>
        <taxon>Gunneridae</taxon>
        <taxon>Pentapetalae</taxon>
        <taxon>asterids</taxon>
        <taxon>lamiids</taxon>
        <taxon>Lamiales</taxon>
        <taxon>Oleaceae</taxon>
        <taxon>Forsythieae</taxon>
        <taxon>Forsythia</taxon>
    </lineage>
</organism>
<proteinExistence type="predicted"/>